<keyword evidence="9 10" id="KW-0119">Carbohydrate metabolism</keyword>
<reference evidence="12 13" key="1">
    <citation type="submission" date="2019-12" db="EMBL/GenBank/DDBJ databases">
        <title>Snethiella sp. nov. sp. isolated from sea sand.</title>
        <authorList>
            <person name="Kim J."/>
            <person name="Jeong S.E."/>
            <person name="Jung H.S."/>
            <person name="Jeon C.O."/>
        </authorList>
    </citation>
    <scope>NUCLEOTIDE SEQUENCE [LARGE SCALE GENOMIC DNA]</scope>
    <source>
        <strain evidence="12 13">DP05</strain>
    </source>
</reference>
<feature type="binding site" evidence="10">
    <location>
        <begin position="51"/>
        <end position="53"/>
    </location>
    <ligand>
        <name>substrate</name>
    </ligand>
</feature>
<dbReference type="InterPro" id="IPR035461">
    <property type="entry name" value="GmhA/DiaA"/>
</dbReference>
<evidence type="ECO:0000256" key="2">
    <source>
        <dbReference type="ARBA" id="ARBA00003172"/>
    </source>
</evidence>
<dbReference type="UniPathway" id="UPA00041">
    <property type="reaction ID" value="UER00436"/>
</dbReference>
<keyword evidence="5 10" id="KW-0963">Cytoplasm</keyword>
<dbReference type="GO" id="GO:2001061">
    <property type="term" value="P:D-glycero-D-manno-heptose 7-phosphate biosynthetic process"/>
    <property type="evidence" value="ECO:0007669"/>
    <property type="project" value="UniProtKB-UniPathway"/>
</dbReference>
<evidence type="ECO:0000256" key="3">
    <source>
        <dbReference type="ARBA" id="ARBA00004496"/>
    </source>
</evidence>
<comment type="miscellaneous">
    <text evidence="10">The reaction produces a racemic mixture of D-glycero-alpha-D-manno-heptose 7-phosphate and D-glycero-beta-D-manno-heptose 7-phosphate.</text>
</comment>
<comment type="cofactor">
    <cofactor evidence="10">
        <name>Zn(2+)</name>
        <dbReference type="ChEBI" id="CHEBI:29105"/>
    </cofactor>
    <text evidence="10">Binds 1 zinc ion per subunit.</text>
</comment>
<dbReference type="EMBL" id="WTUW01000001">
    <property type="protein sequence ID" value="MZR29765.1"/>
    <property type="molecule type" value="Genomic_DNA"/>
</dbReference>
<keyword evidence="13" id="KW-1185">Reference proteome</keyword>
<feature type="binding site" evidence="10">
    <location>
        <begin position="119"/>
        <end position="121"/>
    </location>
    <ligand>
        <name>substrate</name>
    </ligand>
</feature>
<dbReference type="InterPro" id="IPR046348">
    <property type="entry name" value="SIS_dom_sf"/>
</dbReference>
<feature type="binding site" evidence="10">
    <location>
        <position position="64"/>
    </location>
    <ligand>
        <name>Zn(2+)</name>
        <dbReference type="ChEBI" id="CHEBI:29105"/>
    </ligand>
</feature>
<dbReference type="GO" id="GO:0008270">
    <property type="term" value="F:zinc ion binding"/>
    <property type="evidence" value="ECO:0007669"/>
    <property type="project" value="UniProtKB-UniRule"/>
</dbReference>
<evidence type="ECO:0000256" key="10">
    <source>
        <dbReference type="HAMAP-Rule" id="MF_00067"/>
    </source>
</evidence>
<dbReference type="SUPFAM" id="SSF53697">
    <property type="entry name" value="SIS domain"/>
    <property type="match status" value="1"/>
</dbReference>
<dbReference type="RefSeq" id="WP_161314266.1">
    <property type="nucleotide sequence ID" value="NZ_WTUW01000001.1"/>
</dbReference>
<feature type="domain" description="SIS" evidence="11">
    <location>
        <begin position="36"/>
        <end position="191"/>
    </location>
</feature>
<dbReference type="PROSITE" id="PS51464">
    <property type="entry name" value="SIS"/>
    <property type="match status" value="1"/>
</dbReference>
<keyword evidence="8 10" id="KW-0413">Isomerase</keyword>
<comment type="similarity">
    <text evidence="4 10">Belongs to the SIS family. GmhA subfamily.</text>
</comment>
<sequence length="192" mass="20519">MDPLDYFNRELEDHGEVLAKSRAALAEPFQKMLALWVTAVQNGNKILFFGNGGSAADAQHLAAELVIRFIEDRKPIAAIALNTDTSALTAGANDLGFENIFARQIDALGQPGDVAVGISTSGTSPNIVNALEMARKKGLVTTAFTGRDGGRMPELADVSLIVPATSTRRIQEMHITFGHMLCGALEQSLKLV</sequence>
<dbReference type="EC" id="5.3.1.28" evidence="10"/>
<dbReference type="CDD" id="cd05006">
    <property type="entry name" value="SIS_GmhA"/>
    <property type="match status" value="1"/>
</dbReference>
<evidence type="ECO:0000256" key="7">
    <source>
        <dbReference type="ARBA" id="ARBA00022833"/>
    </source>
</evidence>
<dbReference type="AlphaFoldDB" id="A0A6L8W3U6"/>
<name>A0A6L8W3U6_9PROT</name>
<evidence type="ECO:0000313" key="13">
    <source>
        <dbReference type="Proteomes" id="UP000476030"/>
    </source>
</evidence>
<evidence type="ECO:0000256" key="1">
    <source>
        <dbReference type="ARBA" id="ARBA00000348"/>
    </source>
</evidence>
<dbReference type="GO" id="GO:0005975">
    <property type="term" value="P:carbohydrate metabolic process"/>
    <property type="evidence" value="ECO:0007669"/>
    <property type="project" value="UniProtKB-UniRule"/>
</dbReference>
<dbReference type="GO" id="GO:0097367">
    <property type="term" value="F:carbohydrate derivative binding"/>
    <property type="evidence" value="ECO:0007669"/>
    <property type="project" value="InterPro"/>
</dbReference>
<protein>
    <recommendedName>
        <fullName evidence="10">Phosphoheptose isomerase</fullName>
        <ecNumber evidence="10">5.3.1.28</ecNumber>
    </recommendedName>
    <alternativeName>
        <fullName evidence="10">Sedoheptulose 7-phosphate isomerase</fullName>
    </alternativeName>
</protein>
<dbReference type="GO" id="GO:0005737">
    <property type="term" value="C:cytoplasm"/>
    <property type="evidence" value="ECO:0007669"/>
    <property type="project" value="UniProtKB-SubCell"/>
</dbReference>
<dbReference type="InterPro" id="IPR001347">
    <property type="entry name" value="SIS_dom"/>
</dbReference>
<comment type="caution">
    <text evidence="12">The sequence shown here is derived from an EMBL/GenBank/DDBJ whole genome shotgun (WGS) entry which is preliminary data.</text>
</comment>
<feature type="binding site" evidence="10">
    <location>
        <position position="179"/>
    </location>
    <ligand>
        <name>Zn(2+)</name>
        <dbReference type="ChEBI" id="CHEBI:29105"/>
    </ligand>
</feature>
<dbReference type="InterPro" id="IPR050099">
    <property type="entry name" value="SIS_GmhA/DiaA_subfam"/>
</dbReference>
<dbReference type="PANTHER" id="PTHR30390:SF6">
    <property type="entry name" value="DNAA INITIATOR-ASSOCIATING PROTEIN DIAA"/>
    <property type="match status" value="1"/>
</dbReference>
<accession>A0A6L8W3U6</accession>
<evidence type="ECO:0000256" key="8">
    <source>
        <dbReference type="ARBA" id="ARBA00023235"/>
    </source>
</evidence>
<evidence type="ECO:0000256" key="4">
    <source>
        <dbReference type="ARBA" id="ARBA00009894"/>
    </source>
</evidence>
<comment type="function">
    <text evidence="2 10">Catalyzes the isomerization of sedoheptulose 7-phosphate in D-glycero-D-manno-heptose 7-phosphate.</text>
</comment>
<evidence type="ECO:0000256" key="5">
    <source>
        <dbReference type="ARBA" id="ARBA00022490"/>
    </source>
</evidence>
<dbReference type="GO" id="GO:0008968">
    <property type="term" value="F:D-sedoheptulose 7-phosphate isomerase activity"/>
    <property type="evidence" value="ECO:0007669"/>
    <property type="project" value="UniProtKB-UniRule"/>
</dbReference>
<proteinExistence type="inferred from homology"/>
<feature type="binding site" evidence="10">
    <location>
        <position position="60"/>
    </location>
    <ligand>
        <name>Zn(2+)</name>
        <dbReference type="ChEBI" id="CHEBI:29105"/>
    </ligand>
</feature>
<keyword evidence="7 10" id="KW-0862">Zinc</keyword>
<comment type="subcellular location">
    <subcellularLocation>
        <location evidence="3 10">Cytoplasm</location>
    </subcellularLocation>
</comment>
<keyword evidence="6 10" id="KW-0479">Metal-binding</keyword>
<dbReference type="Proteomes" id="UP000476030">
    <property type="component" value="Unassembled WGS sequence"/>
</dbReference>
<evidence type="ECO:0000259" key="11">
    <source>
        <dbReference type="PROSITE" id="PS51464"/>
    </source>
</evidence>
<dbReference type="InterPro" id="IPR004515">
    <property type="entry name" value="Phosphoheptose_Isoase"/>
</dbReference>
<dbReference type="Gene3D" id="3.40.50.10490">
    <property type="entry name" value="Glucose-6-phosphate isomerase like protein, domain 1"/>
    <property type="match status" value="1"/>
</dbReference>
<dbReference type="PANTHER" id="PTHR30390">
    <property type="entry name" value="SEDOHEPTULOSE 7-PHOSPHATE ISOMERASE / DNAA INITIATOR-ASSOCIATING FACTOR FOR REPLICATION INITIATION"/>
    <property type="match status" value="1"/>
</dbReference>
<feature type="binding site" evidence="10">
    <location>
        <position position="171"/>
    </location>
    <ligand>
        <name>substrate</name>
    </ligand>
</feature>
<gene>
    <name evidence="10" type="primary">gmhA</name>
    <name evidence="12" type="ORF">GQE98_03860</name>
</gene>
<comment type="pathway">
    <text evidence="10">Carbohydrate biosynthesis; D-glycero-D-manno-heptose 7-phosphate biosynthesis; D-glycero-alpha-D-manno-heptose 7-phosphate and D-glycero-beta-D-manno-heptose 7-phosphate from sedoheptulose 7-phosphate: step 1/1.</text>
</comment>
<feature type="binding site" evidence="10">
    <location>
        <position position="124"/>
    </location>
    <ligand>
        <name>substrate</name>
    </ligand>
</feature>
<comment type="catalytic activity">
    <reaction evidence="1 10">
        <text>2 D-sedoheptulose 7-phosphate = D-glycero-alpha-D-manno-heptose 7-phosphate + D-glycero-beta-D-manno-heptose 7-phosphate</text>
        <dbReference type="Rhea" id="RHEA:27489"/>
        <dbReference type="ChEBI" id="CHEBI:57483"/>
        <dbReference type="ChEBI" id="CHEBI:60203"/>
        <dbReference type="ChEBI" id="CHEBI:60204"/>
        <dbReference type="EC" id="5.3.1.28"/>
    </reaction>
</comment>
<feature type="binding site" evidence="10">
    <location>
        <begin position="93"/>
        <end position="94"/>
    </location>
    <ligand>
        <name>substrate</name>
    </ligand>
</feature>
<comment type="subunit">
    <text evidence="10">Homotetramer.</text>
</comment>
<feature type="binding site" evidence="10">
    <location>
        <position position="64"/>
    </location>
    <ligand>
        <name>substrate</name>
    </ligand>
</feature>
<evidence type="ECO:0000256" key="6">
    <source>
        <dbReference type="ARBA" id="ARBA00022723"/>
    </source>
</evidence>
<dbReference type="Pfam" id="PF13580">
    <property type="entry name" value="SIS_2"/>
    <property type="match status" value="1"/>
</dbReference>
<dbReference type="HAMAP" id="MF_00067">
    <property type="entry name" value="GmhA"/>
    <property type="match status" value="1"/>
</dbReference>
<organism evidence="12 13">
    <name type="scientific">Sneathiella litorea</name>
    <dbReference type="NCBI Taxonomy" id="2606216"/>
    <lineage>
        <taxon>Bacteria</taxon>
        <taxon>Pseudomonadati</taxon>
        <taxon>Pseudomonadota</taxon>
        <taxon>Alphaproteobacteria</taxon>
        <taxon>Sneathiellales</taxon>
        <taxon>Sneathiellaceae</taxon>
        <taxon>Sneathiella</taxon>
    </lineage>
</organism>
<feature type="binding site" evidence="10">
    <location>
        <position position="171"/>
    </location>
    <ligand>
        <name>Zn(2+)</name>
        <dbReference type="ChEBI" id="CHEBI:29105"/>
    </ligand>
</feature>
<evidence type="ECO:0000313" key="12">
    <source>
        <dbReference type="EMBL" id="MZR29765.1"/>
    </source>
</evidence>
<evidence type="ECO:0000256" key="9">
    <source>
        <dbReference type="ARBA" id="ARBA00023277"/>
    </source>
</evidence>